<feature type="repeat" description="WD" evidence="1">
    <location>
        <begin position="417"/>
        <end position="446"/>
    </location>
</feature>
<dbReference type="RefSeq" id="XP_024665451.1">
    <property type="nucleotide sequence ID" value="XM_024809683.1"/>
</dbReference>
<reference evidence="3 4" key="1">
    <citation type="submission" date="2017-04" db="EMBL/GenBank/DDBJ databases">
        <title>Genome sequencing of [Candida] sorbophila.</title>
        <authorList>
            <person name="Ahn J.O."/>
        </authorList>
    </citation>
    <scope>NUCLEOTIDE SEQUENCE [LARGE SCALE GENOMIC DNA]</scope>
    <source>
        <strain evidence="3 4">DS02</strain>
    </source>
</reference>
<sequence length="772" mass="82678">MEIPVVHVAGISAGSRESIAADGQALVFTAGAGAVRVDITAHGSLKNPVFFHLPRKRLYGQKFSWERPSGPVVIGETANEDAKIKAKDKVNTASCVVASATAVAVGETGYLPRVIVYSKSALPLAVIQEHQFGVQHLRFSPSGRYLASLGTPNDGYLYIWEIGMDTVSNQSASGVALHSSNRCISQVNDIQWISETQLVTVGVRHIRVWTVETGAANNGVLAGRNVVLGSQADCTFQCAVKTNGEQTGLTGAPGSPGGVSPFLVATKTAISKVGPGLSQALQLDMNITSMIMRDSELVVAGDGVRKFDPNTFCELPCDISVTGVKSIASGEEMVFLTDKGIAQTDGSYLKEDLNEQLIGIRSFGDRFYSWGGNSLVVWADEERIQQVFDFEISSASLGSHRVVGGLEGQLSIDGETMNAHAGPVSDIDSIDDMVVSAGRDRHLQIWRRINGKWDLQTIPLLGPLSKARIINRESIVTVVGNKTVQIHTLVENDFVTEKTLPIKVLVLDLDVNDNTLYLSTSERQLLSFDSSGTQLGSYKTLDIQNEPIGLSHIRAVTVEGSQYVVAAATDKSVCIYSHPQGQLLAAEWAHATPIKGIAVCGTRIISYGDLIVERQLIKEPERPASPMRSLSPVRSIRPSSPTRRAASPIRTPVPKSPTPARQSQGSRSTSPIRAPSPRRLAAQPAAAPTLRLSSSRLATPPAVISTTPVSATESLEKALNGYILSDESAPHLQPLLARAIVKSGSREKAFESLAESVSGEIAKYLKTKLDTK</sequence>
<dbReference type="Pfam" id="PF00400">
    <property type="entry name" value="WD40"/>
    <property type="match status" value="1"/>
</dbReference>
<evidence type="ECO:0000313" key="3">
    <source>
        <dbReference type="EMBL" id="PRT55506.1"/>
    </source>
</evidence>
<evidence type="ECO:0000313" key="4">
    <source>
        <dbReference type="Proteomes" id="UP000238350"/>
    </source>
</evidence>
<dbReference type="Gene3D" id="2.130.10.10">
    <property type="entry name" value="YVTN repeat-like/Quinoprotein amine dehydrogenase"/>
    <property type="match status" value="2"/>
</dbReference>
<keyword evidence="1" id="KW-0853">WD repeat</keyword>
<name>A0A2T0FKI8_9ASCO</name>
<dbReference type="AlphaFoldDB" id="A0A2T0FKI8"/>
<protein>
    <submittedName>
        <fullName evidence="3">Uncharacterized protein</fullName>
    </submittedName>
</protein>
<feature type="compositionally biased region" description="Polar residues" evidence="2">
    <location>
        <begin position="659"/>
        <end position="671"/>
    </location>
</feature>
<keyword evidence="4" id="KW-1185">Reference proteome</keyword>
<proteinExistence type="predicted"/>
<dbReference type="EMBL" id="NDIQ01000021">
    <property type="protein sequence ID" value="PRT55506.1"/>
    <property type="molecule type" value="Genomic_DNA"/>
</dbReference>
<dbReference type="GeneID" id="36516874"/>
<dbReference type="OrthoDB" id="6252103at2759"/>
<feature type="region of interest" description="Disordered" evidence="2">
    <location>
        <begin position="622"/>
        <end position="694"/>
    </location>
</feature>
<dbReference type="PANTHER" id="PTHR45589">
    <property type="entry name" value="WD REPEAT DOMAIN 62, ISOFORM G"/>
    <property type="match status" value="1"/>
</dbReference>
<dbReference type="InterPro" id="IPR052779">
    <property type="entry name" value="WDR62"/>
</dbReference>
<dbReference type="SUPFAM" id="SSF50978">
    <property type="entry name" value="WD40 repeat-like"/>
    <property type="match status" value="1"/>
</dbReference>
<evidence type="ECO:0000256" key="1">
    <source>
        <dbReference type="PROSITE-ProRule" id="PRU00221"/>
    </source>
</evidence>
<organism evidence="3 4">
    <name type="scientific">Wickerhamiella sorbophila</name>
    <dbReference type="NCBI Taxonomy" id="45607"/>
    <lineage>
        <taxon>Eukaryota</taxon>
        <taxon>Fungi</taxon>
        <taxon>Dikarya</taxon>
        <taxon>Ascomycota</taxon>
        <taxon>Saccharomycotina</taxon>
        <taxon>Dipodascomycetes</taxon>
        <taxon>Dipodascales</taxon>
        <taxon>Trichomonascaceae</taxon>
        <taxon>Wickerhamiella</taxon>
    </lineage>
</organism>
<gene>
    <name evidence="3" type="ORF">B9G98_03126</name>
</gene>
<dbReference type="InterPro" id="IPR001680">
    <property type="entry name" value="WD40_rpt"/>
</dbReference>
<comment type="caution">
    <text evidence="3">The sequence shown here is derived from an EMBL/GenBank/DDBJ whole genome shotgun (WGS) entry which is preliminary data.</text>
</comment>
<dbReference type="InterPro" id="IPR015943">
    <property type="entry name" value="WD40/YVTN_repeat-like_dom_sf"/>
</dbReference>
<evidence type="ECO:0000256" key="2">
    <source>
        <dbReference type="SAM" id="MobiDB-lite"/>
    </source>
</evidence>
<dbReference type="SMART" id="SM00320">
    <property type="entry name" value="WD40"/>
    <property type="match status" value="4"/>
</dbReference>
<dbReference type="InterPro" id="IPR036322">
    <property type="entry name" value="WD40_repeat_dom_sf"/>
</dbReference>
<feature type="compositionally biased region" description="Low complexity" evidence="2">
    <location>
        <begin position="673"/>
        <end position="692"/>
    </location>
</feature>
<dbReference type="PANTHER" id="PTHR45589:SF1">
    <property type="entry name" value="WD REPEAT DOMAIN 62, ISOFORM G"/>
    <property type="match status" value="1"/>
</dbReference>
<dbReference type="PROSITE" id="PS50082">
    <property type="entry name" value="WD_REPEATS_2"/>
    <property type="match status" value="1"/>
</dbReference>
<accession>A0A2T0FKI8</accession>
<dbReference type="Proteomes" id="UP000238350">
    <property type="component" value="Unassembled WGS sequence"/>
</dbReference>